<comment type="caution">
    <text evidence="2">The sequence shown here is derived from an EMBL/GenBank/DDBJ whole genome shotgun (WGS) entry which is preliminary data.</text>
</comment>
<keyword evidence="1" id="KW-1133">Transmembrane helix</keyword>
<keyword evidence="1" id="KW-0472">Membrane</keyword>
<name>X1KUZ4_9ZZZZ</name>
<dbReference type="EMBL" id="BARV01000135">
    <property type="protein sequence ID" value="GAH93959.1"/>
    <property type="molecule type" value="Genomic_DNA"/>
</dbReference>
<sequence length="49" mass="5677">MMKSREASEVLYILVCWWGPWFNPCAFCGFVAWLDGGVWDCEISDVDED</sequence>
<accession>X1KUZ4</accession>
<feature type="transmembrane region" description="Helical" evidence="1">
    <location>
        <begin position="12"/>
        <end position="34"/>
    </location>
</feature>
<gene>
    <name evidence="2" type="ORF">S06H3_00687</name>
</gene>
<organism evidence="2">
    <name type="scientific">marine sediment metagenome</name>
    <dbReference type="NCBI Taxonomy" id="412755"/>
    <lineage>
        <taxon>unclassified sequences</taxon>
        <taxon>metagenomes</taxon>
        <taxon>ecological metagenomes</taxon>
    </lineage>
</organism>
<dbReference type="AlphaFoldDB" id="X1KUZ4"/>
<proteinExistence type="predicted"/>
<evidence type="ECO:0000256" key="1">
    <source>
        <dbReference type="SAM" id="Phobius"/>
    </source>
</evidence>
<keyword evidence="1" id="KW-0812">Transmembrane</keyword>
<reference evidence="2" key="1">
    <citation type="journal article" date="2014" name="Front. Microbiol.">
        <title>High frequency of phylogenetically diverse reductive dehalogenase-homologous genes in deep subseafloor sedimentary metagenomes.</title>
        <authorList>
            <person name="Kawai M."/>
            <person name="Futagami T."/>
            <person name="Toyoda A."/>
            <person name="Takaki Y."/>
            <person name="Nishi S."/>
            <person name="Hori S."/>
            <person name="Arai W."/>
            <person name="Tsubouchi T."/>
            <person name="Morono Y."/>
            <person name="Uchiyama I."/>
            <person name="Ito T."/>
            <person name="Fujiyama A."/>
            <person name="Inagaki F."/>
            <person name="Takami H."/>
        </authorList>
    </citation>
    <scope>NUCLEOTIDE SEQUENCE</scope>
    <source>
        <strain evidence="2">Expedition CK06-06</strain>
    </source>
</reference>
<evidence type="ECO:0000313" key="2">
    <source>
        <dbReference type="EMBL" id="GAH93959.1"/>
    </source>
</evidence>
<protein>
    <submittedName>
        <fullName evidence="2">Uncharacterized protein</fullName>
    </submittedName>
</protein>